<reference evidence="1" key="1">
    <citation type="submission" date="2020-12" db="EMBL/GenBank/DDBJ databases">
        <title>Clostridium thailandense sp. nov., a novel acetogenic bacterium isolated from peat land soil in Thailand.</title>
        <authorList>
            <person name="Chaikitkaew S."/>
            <person name="Birkeland N.K."/>
        </authorList>
    </citation>
    <scope>NUCLEOTIDE SEQUENCE</scope>
    <source>
        <strain evidence="1">PL3</strain>
    </source>
</reference>
<evidence type="ECO:0000313" key="1">
    <source>
        <dbReference type="EMBL" id="MBV7272856.1"/>
    </source>
</evidence>
<keyword evidence="2" id="KW-1185">Reference proteome</keyword>
<proteinExistence type="predicted"/>
<dbReference type="AlphaFoldDB" id="A0A949WQJ6"/>
<protein>
    <submittedName>
        <fullName evidence="1">Uncharacterized protein</fullName>
    </submittedName>
</protein>
<dbReference type="Proteomes" id="UP000694308">
    <property type="component" value="Unassembled WGS sequence"/>
</dbReference>
<dbReference type="EMBL" id="JAEEGC010000034">
    <property type="protein sequence ID" value="MBV7272856.1"/>
    <property type="molecule type" value="Genomic_DNA"/>
</dbReference>
<accession>A0A949WQJ6</accession>
<gene>
    <name evidence="1" type="ORF">I6U48_08020</name>
</gene>
<comment type="caution">
    <text evidence="1">The sequence shown here is derived from an EMBL/GenBank/DDBJ whole genome shotgun (WGS) entry which is preliminary data.</text>
</comment>
<name>A0A949WQJ6_9CLOT</name>
<sequence length="260" mass="31171">MAYVRLNLYNRTPQTVEYAFLTDPNQAPTTWVAIPPGGMRVTYPYVGRDYIVYRYLGSSTMSRIIQIQAYNDPVHWWKFVPLSVIPNLVGAPEYVGKDMRKNYRCMQEYLYRDYNSYQAFYCPFMCPYLRYQRSNYRRQWYLHKIDDNFCEINTSEQWSDSIKTLGPFESKYEAVEKRVELAKQGICKLDKIPDFKFYVHKFNTGLCEENFLKQEDYQKELPHPQKIVQSWGPYDSEDEAIAKQYELYKQKICTKIPYLM</sequence>
<evidence type="ECO:0000313" key="2">
    <source>
        <dbReference type="Proteomes" id="UP000694308"/>
    </source>
</evidence>
<organism evidence="1 2">
    <name type="scientific">Clostridium thailandense</name>
    <dbReference type="NCBI Taxonomy" id="2794346"/>
    <lineage>
        <taxon>Bacteria</taxon>
        <taxon>Bacillati</taxon>
        <taxon>Bacillota</taxon>
        <taxon>Clostridia</taxon>
        <taxon>Eubacteriales</taxon>
        <taxon>Clostridiaceae</taxon>
        <taxon>Clostridium</taxon>
    </lineage>
</organism>
<dbReference type="RefSeq" id="WP_218319887.1">
    <property type="nucleotide sequence ID" value="NZ_JAEEGC010000034.1"/>
</dbReference>